<proteinExistence type="predicted"/>
<reference evidence="1 3" key="1">
    <citation type="submission" date="2016-08" db="EMBL/GenBank/DDBJ databases">
        <title>Genome sequence of Clavibacter michiganensis spp. strain CASJ009.</title>
        <authorList>
            <person name="Thapa S.P."/>
            <person name="Coaker G."/>
        </authorList>
    </citation>
    <scope>NUCLEOTIDE SEQUENCE [LARGE SCALE GENOMIC DNA]</scope>
    <source>
        <strain evidence="1">CASJ009</strain>
    </source>
</reference>
<sequence length="60" mass="5709">MPVSVAPAPAPTARVAAPVALAPRPGDPACVAFSGSGAFRHAGTTSLEVDLAPQAAATAA</sequence>
<evidence type="ECO:0000313" key="1">
    <source>
        <dbReference type="EMBL" id="OUE08545.1"/>
    </source>
</evidence>
<dbReference type="AlphaFoldDB" id="A0A251XSQ8"/>
<gene>
    <name evidence="2" type="ORF">C5E16_10615</name>
    <name evidence="1" type="ORF">CMsap09_06330</name>
</gene>
<dbReference type="Proteomes" id="UP000195106">
    <property type="component" value="Unassembled WGS sequence"/>
</dbReference>
<name>A0A251XSQ8_9MICO</name>
<organism evidence="1 3">
    <name type="scientific">Clavibacter michiganensis</name>
    <dbReference type="NCBI Taxonomy" id="28447"/>
    <lineage>
        <taxon>Bacteria</taxon>
        <taxon>Bacillati</taxon>
        <taxon>Actinomycetota</taxon>
        <taxon>Actinomycetes</taxon>
        <taxon>Micrococcales</taxon>
        <taxon>Microbacteriaceae</taxon>
        <taxon>Clavibacter</taxon>
    </lineage>
</organism>
<evidence type="ECO:0000313" key="3">
    <source>
        <dbReference type="Proteomes" id="UP000195106"/>
    </source>
</evidence>
<protein>
    <submittedName>
        <fullName evidence="1">Uncharacterized protein</fullName>
    </submittedName>
</protein>
<dbReference type="EMBL" id="MDHJ01000001">
    <property type="protein sequence ID" value="OUE08545.1"/>
    <property type="molecule type" value="Genomic_DNA"/>
</dbReference>
<reference evidence="2 4" key="2">
    <citation type="submission" date="2018-02" db="EMBL/GenBank/DDBJ databases">
        <title>Bacteriophage NCPPB3778 and a type I-E CRISPR drive the evolution of the US Biological Select Agent, Rathayibacter toxicus.</title>
        <authorList>
            <person name="Davis E.W.II."/>
            <person name="Tabima J.F."/>
            <person name="Weisberg A.J."/>
            <person name="Lopes L.D."/>
            <person name="Wiseman M.S."/>
            <person name="Wiseman M.S."/>
            <person name="Pupko T."/>
            <person name="Belcher M.S."/>
            <person name="Sechler A.J."/>
            <person name="Tancos M.A."/>
            <person name="Schroeder B.K."/>
            <person name="Murray T.D."/>
            <person name="Luster D.G."/>
            <person name="Schneider W.L."/>
            <person name="Rogers E."/>
            <person name="Andreote F.D."/>
            <person name="Grunwald N.J."/>
            <person name="Putnam M.L."/>
            <person name="Chang J.H."/>
        </authorList>
    </citation>
    <scope>NUCLEOTIDE SEQUENCE [LARGE SCALE GENOMIC DNA]</scope>
    <source>
        <strain evidence="2 4">AY1B3</strain>
    </source>
</reference>
<dbReference type="EMBL" id="PSXY01000016">
    <property type="protein sequence ID" value="PPF66899.1"/>
    <property type="molecule type" value="Genomic_DNA"/>
</dbReference>
<evidence type="ECO:0000313" key="2">
    <source>
        <dbReference type="EMBL" id="PPF66899.1"/>
    </source>
</evidence>
<accession>A0A251XSQ8</accession>
<comment type="caution">
    <text evidence="1">The sequence shown here is derived from an EMBL/GenBank/DDBJ whole genome shotgun (WGS) entry which is preliminary data.</text>
</comment>
<dbReference type="Proteomes" id="UP000239241">
    <property type="component" value="Unassembled WGS sequence"/>
</dbReference>
<evidence type="ECO:0000313" key="4">
    <source>
        <dbReference type="Proteomes" id="UP000239241"/>
    </source>
</evidence>